<keyword evidence="7 9" id="KW-0472">Membrane</keyword>
<evidence type="ECO:0000313" key="16">
    <source>
        <dbReference type="EMBL" id="RIV78004.1"/>
    </source>
</evidence>
<comment type="caution">
    <text evidence="16">The sequence shown here is derived from an EMBL/GenBank/DDBJ whole genome shotgun (WGS) entry which is preliminary data.</text>
</comment>
<feature type="chain" id="PRO_5019162615" evidence="13">
    <location>
        <begin position="32"/>
        <end position="1029"/>
    </location>
</feature>
<evidence type="ECO:0000256" key="10">
    <source>
        <dbReference type="PROSITE-ProRule" id="PRU10143"/>
    </source>
</evidence>
<dbReference type="PROSITE" id="PS00430">
    <property type="entry name" value="TONB_DEPENDENT_REC_1"/>
    <property type="match status" value="1"/>
</dbReference>
<evidence type="ECO:0000256" key="4">
    <source>
        <dbReference type="ARBA" id="ARBA00022692"/>
    </source>
</evidence>
<evidence type="ECO:0000256" key="11">
    <source>
        <dbReference type="RuleBase" id="RU003357"/>
    </source>
</evidence>
<dbReference type="Pfam" id="PF07715">
    <property type="entry name" value="Plug"/>
    <property type="match status" value="1"/>
</dbReference>
<dbReference type="InterPro" id="IPR010916">
    <property type="entry name" value="TonB_box_CS"/>
</dbReference>
<feature type="signal peptide" evidence="13">
    <location>
        <begin position="1"/>
        <end position="31"/>
    </location>
</feature>
<evidence type="ECO:0000256" key="9">
    <source>
        <dbReference type="PROSITE-ProRule" id="PRU01360"/>
    </source>
</evidence>
<keyword evidence="4 9" id="KW-0812">Transmembrane</keyword>
<feature type="domain" description="TonB-dependent receptor-like beta-barrel" evidence="14">
    <location>
        <begin position="469"/>
        <end position="990"/>
    </location>
</feature>
<dbReference type="PANTHER" id="PTHR47234:SF1">
    <property type="entry name" value="TONB-DEPENDENT RECEPTOR"/>
    <property type="match status" value="1"/>
</dbReference>
<keyword evidence="8 9" id="KW-0998">Cell outer membrane</keyword>
<dbReference type="Gene3D" id="2.40.170.20">
    <property type="entry name" value="TonB-dependent receptor, beta-barrel domain"/>
    <property type="match status" value="1"/>
</dbReference>
<dbReference type="Pfam" id="PF00593">
    <property type="entry name" value="TonB_dep_Rec_b-barrel"/>
    <property type="match status" value="1"/>
</dbReference>
<feature type="domain" description="TonB-dependent receptor plug" evidence="15">
    <location>
        <begin position="72"/>
        <end position="190"/>
    </location>
</feature>
<feature type="compositionally biased region" description="Acidic residues" evidence="12">
    <location>
        <begin position="34"/>
        <end position="48"/>
    </location>
</feature>
<dbReference type="InterPro" id="IPR012910">
    <property type="entry name" value="Plug_dom"/>
</dbReference>
<dbReference type="InterPro" id="IPR000531">
    <property type="entry name" value="Beta-barrel_TonB"/>
</dbReference>
<dbReference type="PANTHER" id="PTHR47234">
    <property type="match status" value="1"/>
</dbReference>
<evidence type="ECO:0000256" key="1">
    <source>
        <dbReference type="ARBA" id="ARBA00004571"/>
    </source>
</evidence>
<comment type="subcellular location">
    <subcellularLocation>
        <location evidence="1 9">Cell outer membrane</location>
        <topology evidence="1 9">Multi-pass membrane protein</topology>
    </subcellularLocation>
</comment>
<organism evidence="16 17">
    <name type="scientific">Pelagerythrobacter aerophilus</name>
    <dbReference type="NCBI Taxonomy" id="2306995"/>
    <lineage>
        <taxon>Bacteria</taxon>
        <taxon>Pseudomonadati</taxon>
        <taxon>Pseudomonadota</taxon>
        <taxon>Alphaproteobacteria</taxon>
        <taxon>Sphingomonadales</taxon>
        <taxon>Erythrobacteraceae</taxon>
        <taxon>Pelagerythrobacter</taxon>
    </lineage>
</organism>
<evidence type="ECO:0000256" key="3">
    <source>
        <dbReference type="ARBA" id="ARBA00022452"/>
    </source>
</evidence>
<sequence length="1029" mass="110476">MNNAFVSKARLFAGAGVAALSLAAFTSPAYAQDAEDDSLQAPAEEEVQETPATAERDTIVVTGSRIRRDEYSTIEPITVVTADEITQSGFNSAGDALQSAEVTAGSGQINNYYAGFVTDGGTGANTLGLRGLGPARTLVLLNGRRLAPAGTRGAVLSADLNVLPTAIVERIEILKAGASSVYGSDAIAGVVNIIADQEVRGLTLDAQVNVPEVGSGIDRRISATFGLGTDRLNLIGSLEYRKRNGIRLADADFTQCPIPGNIDGEGAPLGSADPYPLGDPRNCFTIDNGGVTINTIGTGSRSGIGRTSGALGTFNRFVPAPGQGGGATPGYLGVGLYDRDSFDPASQQEYLITPVETYTGYLSGTYELDALGNAELYAEVLATRRKSEAPLYRQLSLDYPVYLVDDRCDAVSCSIDPARPNPLVPEFLRNSILAFPNETTGVGFLGVRAFVGFGLTESSQEVDYVRAGGGIRGDFVFPGWRYDFYVGKSWTDGTYEIESFLTDRIANSFDVVQNADGTISCASLATNPNCVAAPPLNADTVGGRLPQTYRDYILQNTVGTNKFRETTFAFAVDGPLFALPGGDVQLALGAEYRKQRIDDTPDVNAIQGNLLGLTSSEPTRGTDSVREVFGELFVPLLADRPFFENLNLNASARYTDYKSYGSDVTFKIAGEWELFRGFGFRGSYGTSYRAPALAEQFLGATSGFLGGGSDPCDSDNFPDDPADYTPNDTITAQNCAQIGIDVATFSQNNSITTYSLGGAEFGLEAETSTNWSVGAVVQPQLPAAVGSLSLALDYFDIKVENGVAQLGAGNILNRCYSDPAFDPDAGFCRLHERDASNRLTVNNGYVNLSTDIVKGFEFNGRFATEALFGNRLVLNASVTKYTEQSSRLFEDEFLTDANGTYVTPDWVGTFDATYDVGSVLLRYGLTWIDGSSGTYEYFAYDEQTGTVDEDLAQLYRDNYILEVPDYFLHNASVQFDVAEDFEFTIGVRNIFDKQPPRISAAVTTIGNAPLYSGFDYFGRQFFVNTTFSF</sequence>
<dbReference type="InterPro" id="IPR039426">
    <property type="entry name" value="TonB-dep_rcpt-like"/>
</dbReference>
<reference evidence="16 17" key="1">
    <citation type="submission" date="2018-08" db="EMBL/GenBank/DDBJ databases">
        <title>Altererythrobacter sp.Ery1 and Ery12, the genome sequencing of novel strains in genus Alterythrobacter.</title>
        <authorList>
            <person name="Cheng H."/>
            <person name="Wu Y.-H."/>
            <person name="Fang C."/>
            <person name="Xu X.-W."/>
        </authorList>
    </citation>
    <scope>NUCLEOTIDE SEQUENCE [LARGE SCALE GENOMIC DNA]</scope>
    <source>
        <strain evidence="16 17">Ery1</strain>
    </source>
</reference>
<dbReference type="InterPro" id="IPR036942">
    <property type="entry name" value="Beta-barrel_TonB_sf"/>
</dbReference>
<evidence type="ECO:0000256" key="5">
    <source>
        <dbReference type="ARBA" id="ARBA00022729"/>
    </source>
</evidence>
<evidence type="ECO:0000256" key="13">
    <source>
        <dbReference type="SAM" id="SignalP"/>
    </source>
</evidence>
<dbReference type="EMBL" id="QXFK01000016">
    <property type="protein sequence ID" value="RIV78004.1"/>
    <property type="molecule type" value="Genomic_DNA"/>
</dbReference>
<dbReference type="SUPFAM" id="SSF56935">
    <property type="entry name" value="Porins"/>
    <property type="match status" value="1"/>
</dbReference>
<dbReference type="InterPro" id="IPR037066">
    <property type="entry name" value="Plug_dom_sf"/>
</dbReference>
<name>A0A418NH93_9SPHN</name>
<feature type="region of interest" description="Disordered" evidence="12">
    <location>
        <begin position="34"/>
        <end position="53"/>
    </location>
</feature>
<dbReference type="AlphaFoldDB" id="A0A418NH93"/>
<dbReference type="Proteomes" id="UP000285092">
    <property type="component" value="Unassembled WGS sequence"/>
</dbReference>
<keyword evidence="6 10" id="KW-0798">TonB box</keyword>
<evidence type="ECO:0000256" key="7">
    <source>
        <dbReference type="ARBA" id="ARBA00023136"/>
    </source>
</evidence>
<dbReference type="OrthoDB" id="7614575at2"/>
<protein>
    <submittedName>
        <fullName evidence="16">TonB-dependent receptor</fullName>
    </submittedName>
</protein>
<dbReference type="Gene3D" id="2.170.130.10">
    <property type="entry name" value="TonB-dependent receptor, plug domain"/>
    <property type="match status" value="1"/>
</dbReference>
<evidence type="ECO:0000256" key="2">
    <source>
        <dbReference type="ARBA" id="ARBA00022448"/>
    </source>
</evidence>
<comment type="similarity">
    <text evidence="9 11">Belongs to the TonB-dependent receptor family.</text>
</comment>
<keyword evidence="3 9" id="KW-1134">Transmembrane beta strand</keyword>
<keyword evidence="5 13" id="KW-0732">Signal</keyword>
<dbReference type="GO" id="GO:0009279">
    <property type="term" value="C:cell outer membrane"/>
    <property type="evidence" value="ECO:0007669"/>
    <property type="project" value="UniProtKB-SubCell"/>
</dbReference>
<feature type="short sequence motif" description="TonB box" evidence="10">
    <location>
        <begin position="58"/>
        <end position="64"/>
    </location>
</feature>
<evidence type="ECO:0000256" key="6">
    <source>
        <dbReference type="ARBA" id="ARBA00023077"/>
    </source>
</evidence>
<evidence type="ECO:0000259" key="15">
    <source>
        <dbReference type="Pfam" id="PF07715"/>
    </source>
</evidence>
<evidence type="ECO:0000259" key="14">
    <source>
        <dbReference type="Pfam" id="PF00593"/>
    </source>
</evidence>
<keyword evidence="17" id="KW-1185">Reference proteome</keyword>
<dbReference type="RefSeq" id="WP_119513190.1">
    <property type="nucleotide sequence ID" value="NZ_QXFK01000016.1"/>
</dbReference>
<accession>A0A418NH93</accession>
<proteinExistence type="inferred from homology"/>
<keyword evidence="2 9" id="KW-0813">Transport</keyword>
<evidence type="ECO:0000256" key="12">
    <source>
        <dbReference type="SAM" id="MobiDB-lite"/>
    </source>
</evidence>
<keyword evidence="16" id="KW-0675">Receptor</keyword>
<gene>
    <name evidence="16" type="ORF">D2V04_08935</name>
</gene>
<evidence type="ECO:0000313" key="17">
    <source>
        <dbReference type="Proteomes" id="UP000285092"/>
    </source>
</evidence>
<evidence type="ECO:0000256" key="8">
    <source>
        <dbReference type="ARBA" id="ARBA00023237"/>
    </source>
</evidence>
<dbReference type="PROSITE" id="PS52016">
    <property type="entry name" value="TONB_DEPENDENT_REC_3"/>
    <property type="match status" value="1"/>
</dbReference>